<accession>A0A1H1QE28</accession>
<proteinExistence type="predicted"/>
<dbReference type="InterPro" id="IPR003661">
    <property type="entry name" value="HisK_dim/P_dom"/>
</dbReference>
<dbReference type="CDD" id="cd00082">
    <property type="entry name" value="HisKA"/>
    <property type="match status" value="1"/>
</dbReference>
<dbReference type="PROSITE" id="PS50042">
    <property type="entry name" value="CNMP_BINDING_3"/>
    <property type="match status" value="1"/>
</dbReference>
<dbReference type="SUPFAM" id="SSF47384">
    <property type="entry name" value="Homodimeric domain of signal transducing histidine kinase"/>
    <property type="match status" value="1"/>
</dbReference>
<dbReference type="InterPro" id="IPR018490">
    <property type="entry name" value="cNMP-bd_dom_sf"/>
</dbReference>
<dbReference type="STRING" id="652787.SAMN05216490_0753"/>
<dbReference type="CDD" id="cd00038">
    <property type="entry name" value="CAP_ED"/>
    <property type="match status" value="1"/>
</dbReference>
<dbReference type="PRINTS" id="PR00344">
    <property type="entry name" value="BCTRLSENSOR"/>
</dbReference>
<dbReference type="InterPro" id="IPR005467">
    <property type="entry name" value="His_kinase_dom"/>
</dbReference>
<sequence length="465" mass="52702">MKVTTDWLLSIEALQDVPAPQLQWFIDNSENIMLKQGDFLMEPGKPMDATYIVVEGSLRMYMLQNKEIREFISFSPKDIMGYLPFSRGKIGSAYGEVMTDTQILSFPAAKIPEMIRTHFELTRALVHILTNRVRNFTALQQQNEKMMALGKLSAGLAHELNNPASAIVRGAYSLKKHLQSVRKTLQDIVEIEISREDVEIVNNLIWRLLNEKEKPTLSMMERSDMEDDMVVWLDDHNITNAQDVAENFVDFGVSIEEVEEFLKHIPEQYTDSVINWVNNNLVTEKMVQDIEGASRRIADLVGSVKNFTHMDQGHDKQYADIHDGIKNSLVMLLYKIRKGSIELKKDFDKTLPPVKAMIGELNQVWTNLVDNALDAMEPAGKGVLEIRTRRDKEFVEVAIIDNGPGIPDNIRSQIFDPFFTTKPIGKGTGLGLDVVSRIVKQHRGSIKVNSVPGRTEFIVCFPIDG</sequence>
<dbReference type="Gene3D" id="2.60.120.10">
    <property type="entry name" value="Jelly Rolls"/>
    <property type="match status" value="1"/>
</dbReference>
<dbReference type="SMART" id="SM00387">
    <property type="entry name" value="HATPase_c"/>
    <property type="match status" value="1"/>
</dbReference>
<dbReference type="GO" id="GO:0000155">
    <property type="term" value="F:phosphorelay sensor kinase activity"/>
    <property type="evidence" value="ECO:0007669"/>
    <property type="project" value="InterPro"/>
</dbReference>
<protein>
    <recommendedName>
        <fullName evidence="2">histidine kinase</fullName>
        <ecNumber evidence="2">2.7.13.3</ecNumber>
    </recommendedName>
</protein>
<dbReference type="InterPro" id="IPR014710">
    <property type="entry name" value="RmlC-like_jellyroll"/>
</dbReference>
<dbReference type="AlphaFoldDB" id="A0A1H1QE28"/>
<organism evidence="6 7">
    <name type="scientific">Mucilaginibacter mallensis</name>
    <dbReference type="NCBI Taxonomy" id="652787"/>
    <lineage>
        <taxon>Bacteria</taxon>
        <taxon>Pseudomonadati</taxon>
        <taxon>Bacteroidota</taxon>
        <taxon>Sphingobacteriia</taxon>
        <taxon>Sphingobacteriales</taxon>
        <taxon>Sphingobacteriaceae</taxon>
        <taxon>Mucilaginibacter</taxon>
    </lineage>
</organism>
<dbReference type="OrthoDB" id="9806995at2"/>
<evidence type="ECO:0000313" key="7">
    <source>
        <dbReference type="Proteomes" id="UP000199679"/>
    </source>
</evidence>
<dbReference type="RefSeq" id="WP_091369456.1">
    <property type="nucleotide sequence ID" value="NZ_LT629740.1"/>
</dbReference>
<evidence type="ECO:0000256" key="1">
    <source>
        <dbReference type="ARBA" id="ARBA00000085"/>
    </source>
</evidence>
<dbReference type="Gene3D" id="3.30.565.10">
    <property type="entry name" value="Histidine kinase-like ATPase, C-terminal domain"/>
    <property type="match status" value="1"/>
</dbReference>
<dbReference type="PANTHER" id="PTHR43065:SF48">
    <property type="entry name" value="HISTIDINE KINASE"/>
    <property type="match status" value="1"/>
</dbReference>
<feature type="domain" description="Histidine kinase" evidence="5">
    <location>
        <begin position="294"/>
        <end position="465"/>
    </location>
</feature>
<dbReference type="InterPro" id="IPR004358">
    <property type="entry name" value="Sig_transdc_His_kin-like_C"/>
</dbReference>
<gene>
    <name evidence="6" type="ORF">SAMN05216490_0753</name>
</gene>
<dbReference type="PROSITE" id="PS50109">
    <property type="entry name" value="HIS_KIN"/>
    <property type="match status" value="1"/>
</dbReference>
<dbReference type="EMBL" id="LT629740">
    <property type="protein sequence ID" value="SDS21710.1"/>
    <property type="molecule type" value="Genomic_DNA"/>
</dbReference>
<evidence type="ECO:0000313" key="6">
    <source>
        <dbReference type="EMBL" id="SDS21710.1"/>
    </source>
</evidence>
<dbReference type="SUPFAM" id="SSF51206">
    <property type="entry name" value="cAMP-binding domain-like"/>
    <property type="match status" value="1"/>
</dbReference>
<dbReference type="InterPro" id="IPR036890">
    <property type="entry name" value="HATPase_C_sf"/>
</dbReference>
<keyword evidence="3" id="KW-0597">Phosphoprotein</keyword>
<keyword evidence="7" id="KW-1185">Reference proteome</keyword>
<reference evidence="6 7" key="1">
    <citation type="submission" date="2016-10" db="EMBL/GenBank/DDBJ databases">
        <authorList>
            <person name="de Groot N.N."/>
        </authorList>
    </citation>
    <scope>NUCLEOTIDE SEQUENCE [LARGE SCALE GENOMIC DNA]</scope>
    <source>
        <strain evidence="6 7">MP1X4</strain>
    </source>
</reference>
<dbReference type="InterPro" id="IPR000595">
    <property type="entry name" value="cNMP-bd_dom"/>
</dbReference>
<evidence type="ECO:0000259" key="4">
    <source>
        <dbReference type="PROSITE" id="PS50042"/>
    </source>
</evidence>
<dbReference type="EC" id="2.7.13.3" evidence="2"/>
<dbReference type="Pfam" id="PF02518">
    <property type="entry name" value="HATPase_c"/>
    <property type="match status" value="1"/>
</dbReference>
<dbReference type="InterPro" id="IPR003594">
    <property type="entry name" value="HATPase_dom"/>
</dbReference>
<name>A0A1H1QE28_MUCMA</name>
<evidence type="ECO:0000259" key="5">
    <source>
        <dbReference type="PROSITE" id="PS50109"/>
    </source>
</evidence>
<dbReference type="PANTHER" id="PTHR43065">
    <property type="entry name" value="SENSOR HISTIDINE KINASE"/>
    <property type="match status" value="1"/>
</dbReference>
<dbReference type="Proteomes" id="UP000199679">
    <property type="component" value="Chromosome I"/>
</dbReference>
<dbReference type="Pfam" id="PF00027">
    <property type="entry name" value="cNMP_binding"/>
    <property type="match status" value="1"/>
</dbReference>
<dbReference type="Gene3D" id="1.10.287.130">
    <property type="match status" value="1"/>
</dbReference>
<feature type="domain" description="Cyclic nucleotide-binding" evidence="4">
    <location>
        <begin position="13"/>
        <end position="132"/>
    </location>
</feature>
<dbReference type="SUPFAM" id="SSF55874">
    <property type="entry name" value="ATPase domain of HSP90 chaperone/DNA topoisomerase II/histidine kinase"/>
    <property type="match status" value="1"/>
</dbReference>
<comment type="catalytic activity">
    <reaction evidence="1">
        <text>ATP + protein L-histidine = ADP + protein N-phospho-L-histidine.</text>
        <dbReference type="EC" id="2.7.13.3"/>
    </reaction>
</comment>
<evidence type="ECO:0000256" key="2">
    <source>
        <dbReference type="ARBA" id="ARBA00012438"/>
    </source>
</evidence>
<dbReference type="InterPro" id="IPR036097">
    <property type="entry name" value="HisK_dim/P_sf"/>
</dbReference>
<evidence type="ECO:0000256" key="3">
    <source>
        <dbReference type="ARBA" id="ARBA00022553"/>
    </source>
</evidence>